<dbReference type="RefSeq" id="WP_004358921.1">
    <property type="nucleotide sequence ID" value="NZ_AMXF01000029.1"/>
</dbReference>
<name>N6ZU68_9RHOO</name>
<proteinExistence type="predicted"/>
<keyword evidence="2" id="KW-1185">Reference proteome</keyword>
<dbReference type="OrthoDB" id="9204603at2"/>
<dbReference type="EMBL" id="AMXF01000029">
    <property type="protein sequence ID" value="ENO97858.1"/>
    <property type="molecule type" value="Genomic_DNA"/>
</dbReference>
<reference evidence="1 2" key="1">
    <citation type="submission" date="2012-09" db="EMBL/GenBank/DDBJ databases">
        <title>Draft Genome Sequences of 6 Strains from Genus Thauera.</title>
        <authorList>
            <person name="Liu B."/>
            <person name="Shapleigh J.P."/>
            <person name="Frostegard A.H."/>
        </authorList>
    </citation>
    <scope>NUCLEOTIDE SEQUENCE [LARGE SCALE GENOMIC DNA]</scope>
    <source>
        <strain evidence="1 2">B4P</strain>
    </source>
</reference>
<sequence>MDCIAGRERIMLSTSMKQGTQLLGLSTLINSGRPAFDGCYRVLALGGTTVIEFFERPPGNGEHAVRFLPYRTEKIAEAALAGREVISGEFTGCVMASFKLGDALYAGHVDTNKATSQRAEWDKRKSAGLEVVSEYDSTGKIQDAHGAAAVILCVADGGTGAISHFHVSKTRYQYGHHRAANAPITDYKFDTLYTVISSAGY</sequence>
<dbReference type="AlphaFoldDB" id="N6ZU68"/>
<organism evidence="1 2">
    <name type="scientific">Thauera phenylacetica B4P</name>
    <dbReference type="NCBI Taxonomy" id="1234382"/>
    <lineage>
        <taxon>Bacteria</taxon>
        <taxon>Pseudomonadati</taxon>
        <taxon>Pseudomonadota</taxon>
        <taxon>Betaproteobacteria</taxon>
        <taxon>Rhodocyclales</taxon>
        <taxon>Zoogloeaceae</taxon>
        <taxon>Thauera</taxon>
    </lineage>
</organism>
<comment type="caution">
    <text evidence="1">The sequence shown here is derived from an EMBL/GenBank/DDBJ whole genome shotgun (WGS) entry which is preliminary data.</text>
</comment>
<evidence type="ECO:0000313" key="2">
    <source>
        <dbReference type="Proteomes" id="UP000013047"/>
    </source>
</evidence>
<dbReference type="Proteomes" id="UP000013047">
    <property type="component" value="Unassembled WGS sequence"/>
</dbReference>
<evidence type="ECO:0000313" key="1">
    <source>
        <dbReference type="EMBL" id="ENO97858.1"/>
    </source>
</evidence>
<accession>N6ZU68</accession>
<protein>
    <submittedName>
        <fullName evidence="1">Uncharacterized protein</fullName>
    </submittedName>
</protein>
<gene>
    <name evidence="1" type="ORF">C667_06666</name>
</gene>